<keyword evidence="2" id="KW-0472">Membrane</keyword>
<feature type="coiled-coil region" evidence="1">
    <location>
        <begin position="457"/>
        <end position="502"/>
    </location>
</feature>
<keyword evidence="2" id="KW-1133">Transmembrane helix</keyword>
<reference evidence="3 4" key="1">
    <citation type="journal article" date="2014" name="BMC Genomics">
        <title>Comparative genome sequencing reveals chemotype-specific gene clusters in the toxigenic black mold Stachybotrys.</title>
        <authorList>
            <person name="Semeiks J."/>
            <person name="Borek D."/>
            <person name="Otwinowski Z."/>
            <person name="Grishin N.V."/>
        </authorList>
    </citation>
    <scope>NUCLEOTIDE SEQUENCE [LARGE SCALE GENOMIC DNA]</scope>
    <source>
        <strain evidence="4">CBS 109288 / IBT 7711</strain>
    </source>
</reference>
<name>A0A084AN93_STACB</name>
<accession>A0A084AN93</accession>
<evidence type="ECO:0000313" key="3">
    <source>
        <dbReference type="EMBL" id="KEY66772.1"/>
    </source>
</evidence>
<dbReference type="AlphaFoldDB" id="A0A084AN93"/>
<feature type="transmembrane region" description="Helical" evidence="2">
    <location>
        <begin position="20"/>
        <end position="41"/>
    </location>
</feature>
<dbReference type="HOGENOM" id="CLU_467826_0_0_1"/>
<sequence length="592" mass="66035">MSGYIVLDILKFVLSLVLSFVPKLVQAQMVLIFGMVVILVVVRLAGFLVYNSLVVFFRLIAALFQYVTTASKSSALDDFNNDMREELDVQDQDVAEHIRVHQLYMEEMEQGDIAISVYDSYTEMLHERSQSRWRAPGLDATTTGARAIKPTPTSGQPTLALRSLGNDKHGSSNGYSGRADAAETPVTFGWQSIIILILLAYIILPKLGRHLSLFGMPRSQRLCTLLKENFTAIFLVATALVTAAAAMLFGFFAIVVPLASWSLFSICRDMTMWEKILSQQLPSDDIIPEVPFSSPSSTARPYLSPPGGRHFLPMSMQAYIAKEAKEHPEQVCGRPAKECIAVVSQLHCLHDQLDWERDGHLADQKATKKVYAKHERAMRGTQRSLEKEVEGLAAQKAQLEIGLAGLREAHEKAVAEHQTSQLLLQMDFEDLGKETELLRRSVGPSATRTVGSLKKRLAEAELTGERREAEMEELRRSNAAEVEKLEGQLSRLYRAYLRAEGETRDMGLVQGQLRESQERARRFLVVGVNAEKRRLASQANHLEFKKSCRGTLETSVERLKRVADLEATVRELRAELGIETVAYSDATEGNAA</sequence>
<evidence type="ECO:0000313" key="4">
    <source>
        <dbReference type="Proteomes" id="UP000028045"/>
    </source>
</evidence>
<proteinExistence type="predicted"/>
<dbReference type="OrthoDB" id="10321414at2759"/>
<dbReference type="EMBL" id="KL648646">
    <property type="protein sequence ID" value="KEY66772.1"/>
    <property type="molecule type" value="Genomic_DNA"/>
</dbReference>
<gene>
    <name evidence="3" type="ORF">S7711_07553</name>
</gene>
<keyword evidence="1" id="KW-0175">Coiled coil</keyword>
<evidence type="ECO:0000256" key="1">
    <source>
        <dbReference type="SAM" id="Coils"/>
    </source>
</evidence>
<dbReference type="Proteomes" id="UP000028045">
    <property type="component" value="Unassembled WGS sequence"/>
</dbReference>
<keyword evidence="2" id="KW-0812">Transmembrane</keyword>
<evidence type="ECO:0000256" key="2">
    <source>
        <dbReference type="SAM" id="Phobius"/>
    </source>
</evidence>
<keyword evidence="4" id="KW-1185">Reference proteome</keyword>
<protein>
    <submittedName>
        <fullName evidence="3">Uncharacterized protein</fullName>
    </submittedName>
</protein>
<feature type="transmembrane region" description="Helical" evidence="2">
    <location>
        <begin position="188"/>
        <end position="208"/>
    </location>
</feature>
<feature type="transmembrane region" description="Helical" evidence="2">
    <location>
        <begin position="229"/>
        <end position="261"/>
    </location>
</feature>
<organism evidence="3 4">
    <name type="scientific">Stachybotrys chartarum (strain CBS 109288 / IBT 7711)</name>
    <name type="common">Toxic black mold</name>
    <name type="synonym">Stilbospora chartarum</name>
    <dbReference type="NCBI Taxonomy" id="1280523"/>
    <lineage>
        <taxon>Eukaryota</taxon>
        <taxon>Fungi</taxon>
        <taxon>Dikarya</taxon>
        <taxon>Ascomycota</taxon>
        <taxon>Pezizomycotina</taxon>
        <taxon>Sordariomycetes</taxon>
        <taxon>Hypocreomycetidae</taxon>
        <taxon>Hypocreales</taxon>
        <taxon>Stachybotryaceae</taxon>
        <taxon>Stachybotrys</taxon>
    </lineage>
</organism>
<feature type="transmembrane region" description="Helical" evidence="2">
    <location>
        <begin position="48"/>
        <end position="67"/>
    </location>
</feature>